<evidence type="ECO:0000256" key="6">
    <source>
        <dbReference type="ARBA" id="ARBA00025162"/>
    </source>
</evidence>
<dbReference type="InterPro" id="IPR036925">
    <property type="entry name" value="TIF_IF2_dom3_sf"/>
</dbReference>
<dbReference type="Pfam" id="PF00009">
    <property type="entry name" value="GTP_EFTU"/>
    <property type="match status" value="1"/>
</dbReference>
<dbReference type="InterPro" id="IPR023115">
    <property type="entry name" value="TIF_IF2_dom3"/>
</dbReference>
<evidence type="ECO:0000313" key="9">
    <source>
        <dbReference type="EMBL" id="KAL0264008.1"/>
    </source>
</evidence>
<comment type="caution">
    <text evidence="9">The sequence shown here is derived from an EMBL/GenBank/DDBJ whole genome shotgun (WGS) entry which is preliminary data.</text>
</comment>
<dbReference type="CDD" id="cd03702">
    <property type="entry name" value="IF2_mtIF2_II"/>
    <property type="match status" value="1"/>
</dbReference>
<dbReference type="AlphaFoldDB" id="A0AAW2H6H3"/>
<dbReference type="GO" id="GO:0005525">
    <property type="term" value="F:GTP binding"/>
    <property type="evidence" value="ECO:0007669"/>
    <property type="project" value="UniProtKB-KW"/>
</dbReference>
<evidence type="ECO:0000256" key="2">
    <source>
        <dbReference type="ARBA" id="ARBA00022540"/>
    </source>
</evidence>
<dbReference type="CDD" id="cd03692">
    <property type="entry name" value="mtIF2_IVc"/>
    <property type="match status" value="1"/>
</dbReference>
<proteinExistence type="inferred from homology"/>
<dbReference type="FunFam" id="3.40.50.300:FF:000019">
    <property type="entry name" value="Translation initiation factor IF-2"/>
    <property type="match status" value="1"/>
</dbReference>
<dbReference type="GO" id="GO:0003743">
    <property type="term" value="F:translation initiation factor activity"/>
    <property type="evidence" value="ECO:0007669"/>
    <property type="project" value="UniProtKB-KW"/>
</dbReference>
<dbReference type="Pfam" id="PF22042">
    <property type="entry name" value="EF-G_D2"/>
    <property type="match status" value="1"/>
</dbReference>
<dbReference type="SUPFAM" id="SSF52156">
    <property type="entry name" value="Initiation factor IF2/eIF5b, domain 3"/>
    <property type="match status" value="1"/>
</dbReference>
<dbReference type="Gene3D" id="2.40.30.10">
    <property type="entry name" value="Translation factors"/>
    <property type="match status" value="2"/>
</dbReference>
<dbReference type="NCBIfam" id="TIGR00487">
    <property type="entry name" value="IF-2"/>
    <property type="match status" value="1"/>
</dbReference>
<dbReference type="EMBL" id="JARGDH010000042">
    <property type="protein sequence ID" value="KAL0264008.1"/>
    <property type="molecule type" value="Genomic_DNA"/>
</dbReference>
<dbReference type="PANTHER" id="PTHR43381:SF5">
    <property type="entry name" value="TR-TYPE G DOMAIN-CONTAINING PROTEIN"/>
    <property type="match status" value="1"/>
</dbReference>
<evidence type="ECO:0000256" key="7">
    <source>
        <dbReference type="ARBA" id="ARBA00044105"/>
    </source>
</evidence>
<dbReference type="PROSITE" id="PS01176">
    <property type="entry name" value="IF2"/>
    <property type="match status" value="1"/>
</dbReference>
<gene>
    <name evidence="9" type="ORF">PYX00_010941</name>
</gene>
<dbReference type="PROSITE" id="PS51722">
    <property type="entry name" value="G_TR_2"/>
    <property type="match status" value="1"/>
</dbReference>
<dbReference type="SUPFAM" id="SSF52540">
    <property type="entry name" value="P-loop containing nucleoside triphosphate hydrolases"/>
    <property type="match status" value="1"/>
</dbReference>
<dbReference type="GO" id="GO:0005829">
    <property type="term" value="C:cytosol"/>
    <property type="evidence" value="ECO:0007669"/>
    <property type="project" value="TreeGrafter"/>
</dbReference>
<dbReference type="InterPro" id="IPR015760">
    <property type="entry name" value="TIF_IF2"/>
</dbReference>
<dbReference type="HAMAP" id="MF_00100_B">
    <property type="entry name" value="IF_2_B"/>
    <property type="match status" value="1"/>
</dbReference>
<accession>A0AAW2H6H3</accession>
<dbReference type="NCBIfam" id="TIGR00231">
    <property type="entry name" value="small_GTP"/>
    <property type="match status" value="1"/>
</dbReference>
<evidence type="ECO:0000259" key="8">
    <source>
        <dbReference type="PROSITE" id="PS51722"/>
    </source>
</evidence>
<dbReference type="InterPro" id="IPR053905">
    <property type="entry name" value="EF-G-like_DII"/>
</dbReference>
<dbReference type="GO" id="GO:0003924">
    <property type="term" value="F:GTPase activity"/>
    <property type="evidence" value="ECO:0007669"/>
    <property type="project" value="InterPro"/>
</dbReference>
<dbReference type="Gene3D" id="3.40.50.10050">
    <property type="entry name" value="Translation initiation factor IF- 2, domain 3"/>
    <property type="match status" value="1"/>
</dbReference>
<dbReference type="Pfam" id="PF11987">
    <property type="entry name" value="IF-2"/>
    <property type="match status" value="1"/>
</dbReference>
<keyword evidence="2" id="KW-0396">Initiation factor</keyword>
<evidence type="ECO:0000256" key="3">
    <source>
        <dbReference type="ARBA" id="ARBA00022741"/>
    </source>
</evidence>
<dbReference type="FunFam" id="2.40.30.10:FF:000008">
    <property type="entry name" value="Translation initiation factor IF-2"/>
    <property type="match status" value="1"/>
</dbReference>
<dbReference type="InterPro" id="IPR005225">
    <property type="entry name" value="Small_GTP-bd"/>
</dbReference>
<dbReference type="InterPro" id="IPR009000">
    <property type="entry name" value="Transl_B-barrel_sf"/>
</dbReference>
<comment type="similarity">
    <text evidence="1">Belongs to the TRAFAC class translation factor GTPase superfamily. Classic translation factor GTPase family. IF-2 subfamily.</text>
</comment>
<reference evidence="9" key="1">
    <citation type="journal article" date="2024" name="Gigascience">
        <title>Chromosome-level genome of the poultry shaft louse Menopon gallinae provides insight into the host-switching and adaptive evolution of parasitic lice.</title>
        <authorList>
            <person name="Xu Y."/>
            <person name="Ma L."/>
            <person name="Liu S."/>
            <person name="Liang Y."/>
            <person name="Liu Q."/>
            <person name="He Z."/>
            <person name="Tian L."/>
            <person name="Duan Y."/>
            <person name="Cai W."/>
            <person name="Li H."/>
            <person name="Song F."/>
        </authorList>
    </citation>
    <scope>NUCLEOTIDE SEQUENCE</scope>
    <source>
        <strain evidence="9">Cailab_2023a</strain>
    </source>
</reference>
<dbReference type="FunFam" id="2.40.30.10:FF:000007">
    <property type="entry name" value="Translation initiation factor IF-2"/>
    <property type="match status" value="1"/>
</dbReference>
<keyword evidence="3" id="KW-0547">Nucleotide-binding</keyword>
<protein>
    <recommendedName>
        <fullName evidence="7">Translation initiation factor IF-2, chloroplastic</fullName>
    </recommendedName>
</protein>
<evidence type="ECO:0000256" key="1">
    <source>
        <dbReference type="ARBA" id="ARBA00007733"/>
    </source>
</evidence>
<dbReference type="InterPro" id="IPR027417">
    <property type="entry name" value="P-loop_NTPase"/>
</dbReference>
<evidence type="ECO:0000256" key="4">
    <source>
        <dbReference type="ARBA" id="ARBA00022917"/>
    </source>
</evidence>
<dbReference type="PANTHER" id="PTHR43381">
    <property type="entry name" value="TRANSLATION INITIATION FACTOR IF-2-RELATED"/>
    <property type="match status" value="1"/>
</dbReference>
<dbReference type="InterPro" id="IPR000178">
    <property type="entry name" value="TF_IF2_bacterial-like"/>
</dbReference>
<sequence length="493" mass="54104">MGHVDHGKTKLLDTIHSLDVVSAESGGITQHIGAYTVETELGSITFLDTPGHEAFTMMRARGAQITDIVVLVVAADDGVMPQTIEAIQHAKEAQVPIIVAINKMDLPSANPDRVKQQLCDYDLVPEAWGGSTAYVEVSAWANTGIKELLDAILLQAEIMEIKANPNKKATGHIIEAKIDPGHGVVCTLIVQEGTLRVGDAYVGGIFAGRVRALFNWRGEKIKEAGPSTPVEILGFNGLPEAGDPFQVTQSERIARQIAEKRQELKRQDSYKHIKKVSLATIHEKKDLDNQQELKVIIKGDVQGSVEALKVSLEKLSTEEIILRVIQASAGAITESDVNFAVASGAIIIGFHVRPTSKAQVLADNNNVEILRFNIIYDAIESVKGAMEGMLEPELHEKELGEVEVRKLFKVPKIGIIAGCYVLKGMVKNNSFLRVMREGVQMYEGRISSLRRKKDDVREVNYGYECGIGIDNFQGILEGDILEVYELQKIARKL</sequence>
<dbReference type="SUPFAM" id="SSF50447">
    <property type="entry name" value="Translation proteins"/>
    <property type="match status" value="2"/>
</dbReference>
<evidence type="ECO:0000256" key="5">
    <source>
        <dbReference type="ARBA" id="ARBA00023134"/>
    </source>
</evidence>
<dbReference type="FunFam" id="3.40.50.10050:FF:000001">
    <property type="entry name" value="Translation initiation factor IF-2"/>
    <property type="match status" value="1"/>
</dbReference>
<dbReference type="CDD" id="cd01887">
    <property type="entry name" value="IF2_eIF5B"/>
    <property type="match status" value="1"/>
</dbReference>
<feature type="domain" description="Tr-type G" evidence="8">
    <location>
        <begin position="1"/>
        <end position="160"/>
    </location>
</feature>
<comment type="function">
    <text evidence="6">One of the essential components for the initiation of protein synthesis. Protects formylmethionyl-tRNA from spontaneous hydrolysis and promotes its binding to the 30S ribosomal subunits. Also involved in the hydrolysis of GTP during the formation of the 70S ribosomal complex.</text>
</comment>
<name>A0AAW2H6H3_9NEOP</name>
<dbReference type="Gene3D" id="3.40.50.300">
    <property type="entry name" value="P-loop containing nucleotide triphosphate hydrolases"/>
    <property type="match status" value="1"/>
</dbReference>
<keyword evidence="5" id="KW-0342">GTP-binding</keyword>
<keyword evidence="4" id="KW-0648">Protein biosynthesis</keyword>
<dbReference type="InterPro" id="IPR044145">
    <property type="entry name" value="IF2_II"/>
</dbReference>
<dbReference type="InterPro" id="IPR000795">
    <property type="entry name" value="T_Tr_GTP-bd_dom"/>
</dbReference>
<organism evidence="9">
    <name type="scientific">Menopon gallinae</name>
    <name type="common">poultry shaft louse</name>
    <dbReference type="NCBI Taxonomy" id="328185"/>
    <lineage>
        <taxon>Eukaryota</taxon>
        <taxon>Metazoa</taxon>
        <taxon>Ecdysozoa</taxon>
        <taxon>Arthropoda</taxon>
        <taxon>Hexapoda</taxon>
        <taxon>Insecta</taxon>
        <taxon>Pterygota</taxon>
        <taxon>Neoptera</taxon>
        <taxon>Paraneoptera</taxon>
        <taxon>Psocodea</taxon>
        <taxon>Troctomorpha</taxon>
        <taxon>Phthiraptera</taxon>
        <taxon>Amblycera</taxon>
        <taxon>Menoponidae</taxon>
        <taxon>Menopon</taxon>
    </lineage>
</organism>